<organism evidence="1 2">
    <name type="scientific">Salmonella bongori (strain ATCC 43975 / DSM 13772 / NCTC 12419)</name>
    <dbReference type="NCBI Taxonomy" id="218493"/>
    <lineage>
        <taxon>Bacteria</taxon>
        <taxon>Pseudomonadati</taxon>
        <taxon>Pseudomonadota</taxon>
        <taxon>Gammaproteobacteria</taxon>
        <taxon>Enterobacterales</taxon>
        <taxon>Enterobacteriaceae</taxon>
        <taxon>Salmonella</taxon>
    </lineage>
</organism>
<name>A0A0K0HC49_SALBC</name>
<dbReference type="KEGG" id="sbg:SBG_1879"/>
<proteinExistence type="predicted"/>
<dbReference type="EMBL" id="FR877557">
    <property type="protein sequence ID" value="CCC30944.1"/>
    <property type="molecule type" value="Genomic_DNA"/>
</dbReference>
<evidence type="ECO:0000313" key="1">
    <source>
        <dbReference type="EMBL" id="CCC30944.1"/>
    </source>
</evidence>
<reference evidence="1 2" key="1">
    <citation type="journal article" date="2011" name="PLoS Pathog.">
        <title>Salmonella bongori provides insights into the evolution of the Salmonellae.</title>
        <authorList>
            <person name="Fookes M."/>
            <person name="Schroeder G.N."/>
            <person name="Langridge G.C."/>
            <person name="Blondel C.J."/>
            <person name="Mammina C."/>
            <person name="Connor T.R."/>
            <person name="Seth-Smith H."/>
            <person name="Vernikos G.S."/>
            <person name="Robinson K.S."/>
            <person name="Sanders M."/>
            <person name="Petty N.K."/>
            <person name="Kingsley R.A."/>
            <person name="Baumler A.J."/>
            <person name="Nuccio S.P."/>
            <person name="Contreras I."/>
            <person name="Santiviago C.A."/>
            <person name="Maskell D."/>
            <person name="Barrow P."/>
            <person name="Humphrey T."/>
            <person name="Nastasi A."/>
            <person name="Roberts M."/>
            <person name="Frankel G."/>
            <person name="Parkhill J."/>
            <person name="Dougan G."/>
            <person name="Thomson N.R."/>
        </authorList>
    </citation>
    <scope>NUCLEOTIDE SEQUENCE [LARGE SCALE GENOMIC DNA]</scope>
    <source>
        <strain evidence="2">ATCC 43975 / DSM 13772 / NCTC 12419</strain>
    </source>
</reference>
<gene>
    <name evidence="1" type="ordered locus">SBG_1879</name>
</gene>
<dbReference type="Proteomes" id="UP000000289">
    <property type="component" value="Chromosome"/>
</dbReference>
<protein>
    <submittedName>
        <fullName evidence="1">Uncharacterized protein</fullName>
    </submittedName>
</protein>
<evidence type="ECO:0000313" key="2">
    <source>
        <dbReference type="Proteomes" id="UP000000289"/>
    </source>
</evidence>
<dbReference type="AlphaFoldDB" id="A0A0K0HC49"/>
<accession>A0A0K0HC49</accession>
<sequence length="62" mass="6928">MREAMQNLESIDCSTSVKFYVGAHFSARFLAVSAITNVFTQPEHEADLLRSREVYCGRGADT</sequence>